<dbReference type="GO" id="GO:0006260">
    <property type="term" value="P:DNA replication"/>
    <property type="evidence" value="ECO:0007669"/>
    <property type="project" value="UniProtKB-KW"/>
</dbReference>
<dbReference type="Pfam" id="PF02811">
    <property type="entry name" value="PHP"/>
    <property type="match status" value="1"/>
</dbReference>
<dbReference type="PANTHER" id="PTHR32294">
    <property type="entry name" value="DNA POLYMERASE III SUBUNIT ALPHA"/>
    <property type="match status" value="1"/>
</dbReference>
<dbReference type="Pfam" id="PF07733">
    <property type="entry name" value="DNA_pol3_alpha"/>
    <property type="match status" value="1"/>
</dbReference>
<keyword evidence="7" id="KW-0235">DNA replication</keyword>
<comment type="similarity">
    <text evidence="2">Belongs to the DNA polymerase type-C family. DnaE subfamily.</text>
</comment>
<evidence type="ECO:0000259" key="12">
    <source>
        <dbReference type="SMART" id="SM00481"/>
    </source>
</evidence>
<comment type="function">
    <text evidence="9">DNA polymerase III is a complex, multichain enzyme responsible for most of the replicative synthesis in bacteria. This DNA polymerase also exhibits 3' to 5' exonuclease activity. The alpha chain is the DNA polymerase.</text>
</comment>
<dbReference type="AlphaFoldDB" id="A0A948X051"/>
<dbReference type="PANTHER" id="PTHR32294:SF0">
    <property type="entry name" value="DNA POLYMERASE III SUBUNIT ALPHA"/>
    <property type="match status" value="1"/>
</dbReference>
<name>A0A948X051_9LACO</name>
<organism evidence="13 14">
    <name type="scientific">Candidatus Paralactobacillus gallistercoris</name>
    <dbReference type="NCBI Taxonomy" id="2838724"/>
    <lineage>
        <taxon>Bacteria</taxon>
        <taxon>Bacillati</taxon>
        <taxon>Bacillota</taxon>
        <taxon>Bacilli</taxon>
        <taxon>Lactobacillales</taxon>
        <taxon>Lactobacillaceae</taxon>
        <taxon>Lactobacillus</taxon>
    </lineage>
</organism>
<feature type="domain" description="Polymerase/histidinol phosphatase N-terminal" evidence="12">
    <location>
        <begin position="4"/>
        <end position="71"/>
    </location>
</feature>
<dbReference type="InterPro" id="IPR004365">
    <property type="entry name" value="NA-bd_OB_tRNA"/>
</dbReference>
<dbReference type="InterPro" id="IPR004013">
    <property type="entry name" value="PHP_dom"/>
</dbReference>
<dbReference type="GO" id="GO:0008408">
    <property type="term" value="F:3'-5' exonuclease activity"/>
    <property type="evidence" value="ECO:0007669"/>
    <property type="project" value="InterPro"/>
</dbReference>
<dbReference type="InterPro" id="IPR029460">
    <property type="entry name" value="DNAPol_HHH"/>
</dbReference>
<dbReference type="Pfam" id="PF14579">
    <property type="entry name" value="HHH_6"/>
    <property type="match status" value="1"/>
</dbReference>
<dbReference type="CDD" id="cd07431">
    <property type="entry name" value="PHP_PolIIIA"/>
    <property type="match status" value="1"/>
</dbReference>
<dbReference type="EC" id="2.7.7.7" evidence="3"/>
<evidence type="ECO:0000256" key="1">
    <source>
        <dbReference type="ARBA" id="ARBA00004496"/>
    </source>
</evidence>
<keyword evidence="5 13" id="KW-0808">Transferase</keyword>
<dbReference type="GO" id="GO:0003676">
    <property type="term" value="F:nucleic acid binding"/>
    <property type="evidence" value="ECO:0007669"/>
    <property type="project" value="InterPro"/>
</dbReference>
<evidence type="ECO:0000256" key="4">
    <source>
        <dbReference type="ARBA" id="ARBA00019114"/>
    </source>
</evidence>
<evidence type="ECO:0000313" key="13">
    <source>
        <dbReference type="EMBL" id="MBU3851177.1"/>
    </source>
</evidence>
<dbReference type="Proteomes" id="UP000777303">
    <property type="component" value="Unassembled WGS sequence"/>
</dbReference>
<dbReference type="InterPro" id="IPR011708">
    <property type="entry name" value="DNA_pol3_alpha_NTPase_dom"/>
</dbReference>
<protein>
    <recommendedName>
        <fullName evidence="4">DNA polymerase III subunit alpha</fullName>
        <ecNumber evidence="3">2.7.7.7</ecNumber>
    </recommendedName>
</protein>
<gene>
    <name evidence="13" type="primary">dnaE</name>
    <name evidence="13" type="ORF">H9901_00470</name>
</gene>
<evidence type="ECO:0000256" key="3">
    <source>
        <dbReference type="ARBA" id="ARBA00012417"/>
    </source>
</evidence>
<dbReference type="GO" id="GO:0005737">
    <property type="term" value="C:cytoplasm"/>
    <property type="evidence" value="ECO:0007669"/>
    <property type="project" value="UniProtKB-SubCell"/>
</dbReference>
<comment type="subcellular location">
    <subcellularLocation>
        <location evidence="1">Cytoplasm</location>
    </subcellularLocation>
</comment>
<evidence type="ECO:0000256" key="7">
    <source>
        <dbReference type="ARBA" id="ARBA00022705"/>
    </source>
</evidence>
<dbReference type="EMBL" id="JAHLFS010000007">
    <property type="protein sequence ID" value="MBU3851177.1"/>
    <property type="molecule type" value="Genomic_DNA"/>
</dbReference>
<dbReference type="CDD" id="cd04485">
    <property type="entry name" value="DnaE_OBF"/>
    <property type="match status" value="1"/>
</dbReference>
<dbReference type="Pfam" id="PF17657">
    <property type="entry name" value="DNA_pol3_finger"/>
    <property type="match status" value="1"/>
</dbReference>
<comment type="subunit">
    <text evidence="10">DNA polymerase III contains a core (composed of alpha, epsilon and theta chains) that associates with a tau subunit. This core dimerizes to form the POLIII' complex. PolIII' associates with the gamma complex (composed of gamma, delta, delta', psi and chi chains) and with the beta chain to form the complete DNA polymerase III complex.</text>
</comment>
<dbReference type="GO" id="GO:0003887">
    <property type="term" value="F:DNA-directed DNA polymerase activity"/>
    <property type="evidence" value="ECO:0007669"/>
    <property type="project" value="UniProtKB-KW"/>
</dbReference>
<evidence type="ECO:0000256" key="6">
    <source>
        <dbReference type="ARBA" id="ARBA00022695"/>
    </source>
</evidence>
<keyword evidence="6 13" id="KW-0548">Nucleotidyltransferase</keyword>
<dbReference type="Pfam" id="PF01336">
    <property type="entry name" value="tRNA_anti-codon"/>
    <property type="match status" value="1"/>
</dbReference>
<keyword evidence="8" id="KW-0239">DNA-directed DNA polymerase</keyword>
<dbReference type="InterPro" id="IPR040982">
    <property type="entry name" value="DNA_pol3_finger"/>
</dbReference>
<dbReference type="InterPro" id="IPR004805">
    <property type="entry name" value="DnaE2/DnaE/PolC"/>
</dbReference>
<comment type="catalytic activity">
    <reaction evidence="11">
        <text>DNA(n) + a 2'-deoxyribonucleoside 5'-triphosphate = DNA(n+1) + diphosphate</text>
        <dbReference type="Rhea" id="RHEA:22508"/>
        <dbReference type="Rhea" id="RHEA-COMP:17339"/>
        <dbReference type="Rhea" id="RHEA-COMP:17340"/>
        <dbReference type="ChEBI" id="CHEBI:33019"/>
        <dbReference type="ChEBI" id="CHEBI:61560"/>
        <dbReference type="ChEBI" id="CHEBI:173112"/>
        <dbReference type="EC" id="2.7.7.7"/>
    </reaction>
</comment>
<comment type="caution">
    <text evidence="13">The sequence shown here is derived from an EMBL/GenBank/DDBJ whole genome shotgun (WGS) entry which is preliminary data.</text>
</comment>
<dbReference type="Gene3D" id="1.10.150.870">
    <property type="match status" value="1"/>
</dbReference>
<evidence type="ECO:0000313" key="14">
    <source>
        <dbReference type="Proteomes" id="UP000777303"/>
    </source>
</evidence>
<dbReference type="SMART" id="SM00481">
    <property type="entry name" value="POLIIIAc"/>
    <property type="match status" value="1"/>
</dbReference>
<dbReference type="NCBIfam" id="NF004226">
    <property type="entry name" value="PRK05673.1"/>
    <property type="match status" value="1"/>
</dbReference>
<evidence type="ECO:0000256" key="2">
    <source>
        <dbReference type="ARBA" id="ARBA00009496"/>
    </source>
</evidence>
<accession>A0A948X051</accession>
<dbReference type="Gene3D" id="3.20.20.140">
    <property type="entry name" value="Metal-dependent hydrolases"/>
    <property type="match status" value="1"/>
</dbReference>
<proteinExistence type="inferred from homology"/>
<dbReference type="Gene3D" id="1.10.10.1600">
    <property type="entry name" value="Bacterial DNA polymerase III alpha subunit, thumb domain"/>
    <property type="match status" value="1"/>
</dbReference>
<reference evidence="13" key="1">
    <citation type="journal article" date="2021" name="PeerJ">
        <title>Extensive microbial diversity within the chicken gut microbiome revealed by metagenomics and culture.</title>
        <authorList>
            <person name="Gilroy R."/>
            <person name="Ravi A."/>
            <person name="Getino M."/>
            <person name="Pursley I."/>
            <person name="Horton D.L."/>
            <person name="Alikhan N.F."/>
            <person name="Baker D."/>
            <person name="Gharbi K."/>
            <person name="Hall N."/>
            <person name="Watson M."/>
            <person name="Adriaenssens E.M."/>
            <person name="Foster-Nyarko E."/>
            <person name="Jarju S."/>
            <person name="Secka A."/>
            <person name="Antonio M."/>
            <person name="Oren A."/>
            <person name="Chaudhuri R.R."/>
            <person name="La Ragione R."/>
            <person name="Hildebrand F."/>
            <person name="Pallen M.J."/>
        </authorList>
    </citation>
    <scope>NUCLEOTIDE SEQUENCE</scope>
    <source>
        <strain evidence="13">F6-6636</strain>
    </source>
</reference>
<dbReference type="NCBIfam" id="TIGR00594">
    <property type="entry name" value="polc"/>
    <property type="match status" value="1"/>
</dbReference>
<dbReference type="InterPro" id="IPR003141">
    <property type="entry name" value="Pol/His_phosphatase_N"/>
</dbReference>
<evidence type="ECO:0000256" key="9">
    <source>
        <dbReference type="ARBA" id="ARBA00025611"/>
    </source>
</evidence>
<evidence type="ECO:0000256" key="10">
    <source>
        <dbReference type="ARBA" id="ARBA00026073"/>
    </source>
</evidence>
<evidence type="ECO:0000256" key="11">
    <source>
        <dbReference type="ARBA" id="ARBA00049244"/>
    </source>
</evidence>
<dbReference type="InterPro" id="IPR041931">
    <property type="entry name" value="DNA_pol3_alpha_thumb_dom"/>
</dbReference>
<sequence length="1114" mass="125365">MELVPLSVLSSYSLLQSPTRINDLVSSAKQNGYHALALTDCNVLYGLVDFDHAMRQAQLQPLFGITLILPGVCDHDHSYPVICLAKNQRGYQALLRLSTSVMTQTDVNLVDLKADLADMFVLLPPNGELSYLLLNADRATITRYVNLMQSITAVDSLYYGVSADKTVTTPHLQSLLNQVAVVKQLPLVALDEVQYVHPEDKLATDVVNAIRNGNKLDWQTAVATPTGNQCLLPMQVAIDRYVARGWRNAVVNTQKIAAACQVNVPYRHETQLPHFPVPSNETAASYLRKLTQQGLMTLLNVSSLPPVYQQRLDYELNVIIKMGFADYFLIVWDVMNYAHQHQIMTGPGRGSAAGSLVAYALRITVVDPLKYHLLFERFLNPDRATMPDIDLDIPDDKRDEILQYVHHKYGHEHMSQIITFGTMAAKLVLRDVGRTFGLSKFEINDLAKMIPNNLKITLREAYQKSIRLQNFVNASQRNQLIFDVALKLEGLPRHYSTHAAGILLSDEPLVDTVALQTGTNGIALAQLPKEAVAELGLLKIDFLGLRNLTILAQIMQLVKQTTRQTIDVTKIPLDDPQTLVLFQQGNTNGIFQFESHGIKQVLRRLHPTTFEDIVATNALYRPGPIENIDTFIARKNHRLPITYPDPSLQKILAPTYGVLVYQEQVMQVAAVMGNFTLGEADLLRRAMSKKNKAVIDANRQHFLDGAAANGISRQSAITVYQYIERFANYGFNRSHAVAYSMLAFWLAYLKVHYPAAFFTALLNSAIGNIDKIKTYILEAKQRGIKVLLPDINHSQRYFTLNNQNEIIFGLLTIKGMRRDFVNEILHERRINGPYHGLVDFLSRLDNKWLNNDLLSALIYSGAFDHLNANRAMLVANLHDLIATFRLSGNDDTLFTLLKPKLKQVTPLSITERLNKEAQYLGLYLSGHPVTAYASLQLRYPIKQVYQAQLGSEQYLLLLIQHIKVIQTKKGQPMAFVDGQDASGTMSITIFPETYQRVQMFLHENEVVLVNGKIEERQGNLQMIADNVQAADHLLRQISTKALFLRINQHDSSQWSSLLMLLRQYHGRVPVIIVQSQSRHKELLAPQYNVDLQPALLTKLKNLLGTANVAVDNLK</sequence>
<evidence type="ECO:0000256" key="5">
    <source>
        <dbReference type="ARBA" id="ARBA00022679"/>
    </source>
</evidence>
<evidence type="ECO:0000256" key="8">
    <source>
        <dbReference type="ARBA" id="ARBA00022932"/>
    </source>
</evidence>
<reference evidence="13" key="2">
    <citation type="submission" date="2021-04" db="EMBL/GenBank/DDBJ databases">
        <authorList>
            <person name="Gilroy R."/>
        </authorList>
    </citation>
    <scope>NUCLEOTIDE SEQUENCE</scope>
    <source>
        <strain evidence="13">F6-6636</strain>
    </source>
</reference>